<protein>
    <submittedName>
        <fullName evidence="5">Flagellar biosynthesis protein FlgN</fullName>
    </submittedName>
</protein>
<organism evidence="5 6">
    <name type="scientific">Chromatium okenii</name>
    <dbReference type="NCBI Taxonomy" id="61644"/>
    <lineage>
        <taxon>Bacteria</taxon>
        <taxon>Pseudomonadati</taxon>
        <taxon>Pseudomonadota</taxon>
        <taxon>Gammaproteobacteria</taxon>
        <taxon>Chromatiales</taxon>
        <taxon>Chromatiaceae</taxon>
        <taxon>Chromatium</taxon>
    </lineage>
</organism>
<evidence type="ECO:0000256" key="3">
    <source>
        <dbReference type="ARBA" id="ARBA00022795"/>
    </source>
</evidence>
<evidence type="ECO:0000256" key="2">
    <source>
        <dbReference type="ARBA" id="ARBA00007703"/>
    </source>
</evidence>
<comment type="similarity">
    <text evidence="2">Belongs to the FlgN family.</text>
</comment>
<dbReference type="AlphaFoldDB" id="A0A2S7XNF2"/>
<dbReference type="Gene3D" id="1.20.58.300">
    <property type="entry name" value="FlgN-like"/>
    <property type="match status" value="1"/>
</dbReference>
<evidence type="ECO:0000256" key="1">
    <source>
        <dbReference type="ARBA" id="ARBA00002397"/>
    </source>
</evidence>
<keyword evidence="3" id="KW-1005">Bacterial flagellum biogenesis</keyword>
<feature type="compositionally biased region" description="Low complexity" evidence="4">
    <location>
        <begin position="151"/>
        <end position="165"/>
    </location>
</feature>
<feature type="region of interest" description="Disordered" evidence="4">
    <location>
        <begin position="143"/>
        <end position="165"/>
    </location>
</feature>
<dbReference type="InterPro" id="IPR036679">
    <property type="entry name" value="FlgN-like_sf"/>
</dbReference>
<keyword evidence="5" id="KW-0966">Cell projection</keyword>
<dbReference type="RefSeq" id="WP_105074317.1">
    <property type="nucleotide sequence ID" value="NZ_PPGH01000037.1"/>
</dbReference>
<dbReference type="Proteomes" id="UP000239936">
    <property type="component" value="Unassembled WGS sequence"/>
</dbReference>
<gene>
    <name evidence="5" type="ORF">CXB77_13535</name>
</gene>
<accession>A0A2S7XNF2</accession>
<keyword evidence="5" id="KW-0282">Flagellum</keyword>
<sequence length="165" mass="18428">MTHQPTFTGSSTQFAQSLVCSLRLLTQLETVMLEEARVIATRKPDALQHVVTQKSALVVALEAETAKQKQWVESAQLPFSNSGVAQFFTQFENAQSLNEQWGQLREIGMRCDQLNRANARLIEHDRKRIATLLRILKGDDTASTTYTPQGRTASASSRSRTLIHA</sequence>
<dbReference type="Pfam" id="PF05130">
    <property type="entry name" value="FlgN"/>
    <property type="match status" value="1"/>
</dbReference>
<evidence type="ECO:0000313" key="6">
    <source>
        <dbReference type="Proteomes" id="UP000239936"/>
    </source>
</evidence>
<comment type="caution">
    <text evidence="5">The sequence shown here is derived from an EMBL/GenBank/DDBJ whole genome shotgun (WGS) entry which is preliminary data.</text>
</comment>
<dbReference type="OrthoDB" id="5769550at2"/>
<dbReference type="EMBL" id="PPGH01000037">
    <property type="protein sequence ID" value="PQJ95269.1"/>
    <property type="molecule type" value="Genomic_DNA"/>
</dbReference>
<keyword evidence="5" id="KW-0969">Cilium</keyword>
<evidence type="ECO:0000313" key="5">
    <source>
        <dbReference type="EMBL" id="PQJ95269.1"/>
    </source>
</evidence>
<keyword evidence="6" id="KW-1185">Reference proteome</keyword>
<dbReference type="InterPro" id="IPR007809">
    <property type="entry name" value="FlgN-like"/>
</dbReference>
<dbReference type="GO" id="GO:0044780">
    <property type="term" value="P:bacterial-type flagellum assembly"/>
    <property type="evidence" value="ECO:0007669"/>
    <property type="project" value="InterPro"/>
</dbReference>
<dbReference type="SUPFAM" id="SSF140566">
    <property type="entry name" value="FlgN-like"/>
    <property type="match status" value="1"/>
</dbReference>
<name>A0A2S7XNF2_9GAMM</name>
<comment type="function">
    <text evidence="1">Required for the efficient initiation of filament assembly.</text>
</comment>
<reference evidence="5 6" key="1">
    <citation type="submission" date="2018-01" db="EMBL/GenBank/DDBJ databases">
        <title>The complete genome sequence of Chromatium okenii LaCa, a purple sulfur bacterium with a turbulent life.</title>
        <authorList>
            <person name="Luedin S.M."/>
            <person name="Liechti N."/>
            <person name="Storelli N."/>
            <person name="Danza F."/>
            <person name="Wittwer M."/>
            <person name="Pothier J.F."/>
            <person name="Tonolla M.A."/>
        </authorList>
    </citation>
    <scope>NUCLEOTIDE SEQUENCE [LARGE SCALE GENOMIC DNA]</scope>
    <source>
        <strain evidence="5 6">LaCa</strain>
    </source>
</reference>
<proteinExistence type="inferred from homology"/>
<evidence type="ECO:0000256" key="4">
    <source>
        <dbReference type="SAM" id="MobiDB-lite"/>
    </source>
</evidence>